<dbReference type="AlphaFoldDB" id="A0A7T4TVV0"/>
<evidence type="ECO:0000256" key="1">
    <source>
        <dbReference type="SAM" id="SignalP"/>
    </source>
</evidence>
<dbReference type="RefSeq" id="WP_198501482.1">
    <property type="nucleotide sequence ID" value="NZ_CP065959.1"/>
</dbReference>
<keyword evidence="1" id="KW-0732">Signal</keyword>
<evidence type="ECO:0000313" key="4">
    <source>
        <dbReference type="Proteomes" id="UP000596130"/>
    </source>
</evidence>
<dbReference type="Proteomes" id="UP000596130">
    <property type="component" value="Chromosome"/>
</dbReference>
<dbReference type="Gene3D" id="2.80.10.50">
    <property type="match status" value="2"/>
</dbReference>
<feature type="chain" id="PRO_5032367324" evidence="1">
    <location>
        <begin position="37"/>
        <end position="334"/>
    </location>
</feature>
<dbReference type="CDD" id="cd00161">
    <property type="entry name" value="beta-trefoil_Ricin-like"/>
    <property type="match status" value="2"/>
</dbReference>
<proteinExistence type="predicted"/>
<dbReference type="Pfam" id="PF00652">
    <property type="entry name" value="Ricin_B_lectin"/>
    <property type="match status" value="1"/>
</dbReference>
<dbReference type="PROSITE" id="PS50231">
    <property type="entry name" value="RICIN_B_LECTIN"/>
    <property type="match status" value="1"/>
</dbReference>
<dbReference type="SUPFAM" id="SSF50370">
    <property type="entry name" value="Ricin B-like lectins"/>
    <property type="match status" value="2"/>
</dbReference>
<organism evidence="3 4">
    <name type="scientific">Streptomyces alfalfae</name>
    <dbReference type="NCBI Taxonomy" id="1642299"/>
    <lineage>
        <taxon>Bacteria</taxon>
        <taxon>Bacillati</taxon>
        <taxon>Actinomycetota</taxon>
        <taxon>Actinomycetes</taxon>
        <taxon>Kitasatosporales</taxon>
        <taxon>Streptomycetaceae</taxon>
        <taxon>Streptomyces</taxon>
    </lineage>
</organism>
<protein>
    <submittedName>
        <fullName evidence="3">RICIN domain-containing protein</fullName>
    </submittedName>
</protein>
<gene>
    <name evidence="3" type="ORF">I8755_01565</name>
</gene>
<accession>A0A7T4TVV0</accession>
<name>A0A7T4TVV0_9ACTN</name>
<reference evidence="3 4" key="1">
    <citation type="submission" date="2020-12" db="EMBL/GenBank/DDBJ databases">
        <title>Identification and biosynthesis of polyene macrolides produced by Streptomyces alfalfae Men-myco-93-63.</title>
        <authorList>
            <person name="Liu D."/>
            <person name="Li Y."/>
            <person name="Liu L."/>
            <person name="Han X."/>
            <person name="Shen F."/>
        </authorList>
    </citation>
    <scope>NUCLEOTIDE SEQUENCE [LARGE SCALE GENOMIC DNA]</scope>
    <source>
        <strain evidence="3 4">Men-myco-93-63</strain>
    </source>
</reference>
<feature type="domain" description="Ricin B lectin" evidence="2">
    <location>
        <begin position="45"/>
        <end position="172"/>
    </location>
</feature>
<feature type="signal peptide" evidence="1">
    <location>
        <begin position="1"/>
        <end position="36"/>
    </location>
</feature>
<evidence type="ECO:0000259" key="2">
    <source>
        <dbReference type="Pfam" id="PF00652"/>
    </source>
</evidence>
<dbReference type="EMBL" id="CP065959">
    <property type="protein sequence ID" value="QQC87245.1"/>
    <property type="molecule type" value="Genomic_DNA"/>
</dbReference>
<sequence>MPRLPRPCPHAVAPVLALVLALVSALLAVGGPTARAADAASGRQINIAATHTGMCLEVATHDVGEPVRQRRCAGREGALWHLKVSSAAGGAVHIVSVLSGKCMAVRDSSADDGAAVVQTECDNRPGTSFQFGEDGDAASIQPMTANPRKCLEVTSSATADGASLRQWTCDGQAGARFTQGSFRGLEEGWIKLRPGSAPGLCLTEGRAGLLNVPVVVQRPCAQATSPRTYLLPQGNGLFKIQWHSAQAGVRCLMVFPVSTVPDLLETSTDCATANSFYIAAVDTPVANTYRVHTLHTPDQKYCVGITGGSTAEGATARQEPCAERTDQVFFIDSE</sequence>
<evidence type="ECO:0000313" key="3">
    <source>
        <dbReference type="EMBL" id="QQC87245.1"/>
    </source>
</evidence>
<dbReference type="InterPro" id="IPR035992">
    <property type="entry name" value="Ricin_B-like_lectins"/>
</dbReference>
<dbReference type="InterPro" id="IPR000772">
    <property type="entry name" value="Ricin_B_lectin"/>
</dbReference>